<dbReference type="SUPFAM" id="SSF53649">
    <property type="entry name" value="Alkaline phosphatase-like"/>
    <property type="match status" value="1"/>
</dbReference>
<dbReference type="EMBL" id="CP019082">
    <property type="protein sequence ID" value="APW61435.1"/>
    <property type="molecule type" value="Genomic_DNA"/>
</dbReference>
<dbReference type="PANTHER" id="PTHR43737">
    <property type="entry name" value="BLL7424 PROTEIN"/>
    <property type="match status" value="1"/>
</dbReference>
<evidence type="ECO:0000313" key="2">
    <source>
        <dbReference type="Proteomes" id="UP000186309"/>
    </source>
</evidence>
<dbReference type="InterPro" id="IPR017850">
    <property type="entry name" value="Alkaline_phosphatase_core_sf"/>
</dbReference>
<proteinExistence type="predicted"/>
<accession>A0A1U7CR65</accession>
<keyword evidence="2" id="KW-1185">Reference proteome</keyword>
<dbReference type="Pfam" id="PF07394">
    <property type="entry name" value="DUF1501"/>
    <property type="match status" value="1"/>
</dbReference>
<dbReference type="OrthoDB" id="127333at2"/>
<dbReference type="Gene3D" id="3.40.720.10">
    <property type="entry name" value="Alkaline Phosphatase, subunit A"/>
    <property type="match status" value="1"/>
</dbReference>
<dbReference type="RefSeq" id="WP_076350915.1">
    <property type="nucleotide sequence ID" value="NZ_CP019082.1"/>
</dbReference>
<gene>
    <name evidence="1" type="ORF">BSF38_02949</name>
</gene>
<protein>
    <recommendedName>
        <fullName evidence="3">DUF1501 domain-containing protein</fullName>
    </recommendedName>
</protein>
<dbReference type="AlphaFoldDB" id="A0A1U7CR65"/>
<organism evidence="1 2">
    <name type="scientific">Paludisphaera borealis</name>
    <dbReference type="NCBI Taxonomy" id="1387353"/>
    <lineage>
        <taxon>Bacteria</taxon>
        <taxon>Pseudomonadati</taxon>
        <taxon>Planctomycetota</taxon>
        <taxon>Planctomycetia</taxon>
        <taxon>Isosphaerales</taxon>
        <taxon>Isosphaeraceae</taxon>
        <taxon>Paludisphaera</taxon>
    </lineage>
</organism>
<dbReference type="STRING" id="1387353.BSF38_02949"/>
<evidence type="ECO:0008006" key="3">
    <source>
        <dbReference type="Google" id="ProtNLM"/>
    </source>
</evidence>
<sequence length="485" mass="53255">MLQIDGKPHAACDGVSRRRILEAAGVGLFGLSLPRLLAAEEASGRGQGPRPRARAVIFLTLFGGPSQLETFDLKPDAPDTIRGPFKPIASRTPGLLISEHLPRLAQISDKFCVVRSMSHPFNDHSGAAHYIQTGKIWHIPIGAGFSPTPKDWPSMGSVVEYLDQHRQREGSAGTAALPSYAVVPNTLGRLQETGLYLRPGEHAGWLGRRYNPLTTVVDKKNLQDNPYWRDCSDEELTFQIEGLAPGEGVRLDRVNHRVSMLEEFDGRRRLLDGARRVVEFDRFRERALGLVTSAATRDALDVRNEPATVRDRYGRHLFGQSTLIARRLVEAGVRFVTVHYDACDGFGWDSHVHSDDVKNHLMPTFDQALSALLLDLDQRGLLDETLVVALGEMGRTPVPTPRWGRGHWSKLFPAVLAGAGIRGGTTYGASDKDAANVVDHLVNPESLAATIYEALGVSYELRLPDPQGRPTAIVEGGEPVRDLFG</sequence>
<reference evidence="2" key="1">
    <citation type="submission" date="2016-12" db="EMBL/GenBank/DDBJ databases">
        <title>Comparative genomics of four Isosphaeraceae planctomycetes: a common pool of plasmids and glycoside hydrolase genes.</title>
        <authorList>
            <person name="Ivanova A."/>
        </authorList>
    </citation>
    <scope>NUCLEOTIDE SEQUENCE [LARGE SCALE GENOMIC DNA]</scope>
    <source>
        <strain evidence="2">PX4</strain>
    </source>
</reference>
<evidence type="ECO:0000313" key="1">
    <source>
        <dbReference type="EMBL" id="APW61435.1"/>
    </source>
</evidence>
<dbReference type="Proteomes" id="UP000186309">
    <property type="component" value="Chromosome"/>
</dbReference>
<dbReference type="KEGG" id="pbor:BSF38_02949"/>
<dbReference type="InterPro" id="IPR010869">
    <property type="entry name" value="DUF1501"/>
</dbReference>
<dbReference type="PANTHER" id="PTHR43737:SF1">
    <property type="entry name" value="DUF1501 DOMAIN-CONTAINING PROTEIN"/>
    <property type="match status" value="1"/>
</dbReference>
<name>A0A1U7CR65_9BACT</name>